<feature type="binding site" evidence="5">
    <location>
        <begin position="767"/>
        <end position="771"/>
    </location>
    <ligand>
        <name>AMP</name>
        <dbReference type="ChEBI" id="CHEBI:456215"/>
    </ligand>
</feature>
<gene>
    <name evidence="11" type="ORF">Ae201684_014275</name>
</gene>
<evidence type="ECO:0000313" key="11">
    <source>
        <dbReference type="EMBL" id="KAF0727761.1"/>
    </source>
</evidence>
<feature type="binding site" evidence="5">
    <location>
        <position position="807"/>
    </location>
    <ligand>
        <name>AMP</name>
        <dbReference type="ChEBI" id="CHEBI:456215"/>
    </ligand>
</feature>
<comment type="similarity">
    <text evidence="7">Belongs to the cyclic nucleotide phosphodiesterase family.</text>
</comment>
<feature type="binding site" evidence="6">
    <location>
        <position position="806"/>
    </location>
    <ligand>
        <name>Zn(2+)</name>
        <dbReference type="ChEBI" id="CHEBI:29105"/>
        <label>1</label>
    </ligand>
</feature>
<comment type="caution">
    <text evidence="11">The sequence shown here is derived from an EMBL/GenBank/DDBJ whole genome shotgun (WGS) entry which is preliminary data.</text>
</comment>
<evidence type="ECO:0000256" key="2">
    <source>
        <dbReference type="ARBA" id="ARBA00022723"/>
    </source>
</evidence>
<proteinExistence type="inferred from homology"/>
<dbReference type="Gene3D" id="1.10.1300.10">
    <property type="entry name" value="3'5'-cyclic nucleotide phosphodiesterase, catalytic domain"/>
    <property type="match status" value="1"/>
</dbReference>
<dbReference type="PROSITE" id="PS00126">
    <property type="entry name" value="PDEASE_I_1"/>
    <property type="match status" value="1"/>
</dbReference>
<dbReference type="InterPro" id="IPR002073">
    <property type="entry name" value="PDEase_catalytic_dom"/>
</dbReference>
<feature type="region of interest" description="Disordered" evidence="9">
    <location>
        <begin position="1013"/>
        <end position="1036"/>
    </location>
</feature>
<feature type="binding site" evidence="6">
    <location>
        <position position="807"/>
    </location>
    <ligand>
        <name>Zn(2+)</name>
        <dbReference type="ChEBI" id="CHEBI:29105"/>
        <label>1</label>
    </ligand>
</feature>
<feature type="coiled-coil region" evidence="8">
    <location>
        <begin position="28"/>
        <end position="55"/>
    </location>
</feature>
<dbReference type="Pfam" id="PF00233">
    <property type="entry name" value="PDEase_I"/>
    <property type="match status" value="1"/>
</dbReference>
<reference evidence="11 12" key="1">
    <citation type="submission" date="2019-07" db="EMBL/GenBank/DDBJ databases">
        <title>Genomics analysis of Aphanomyces spp. identifies a new class of oomycete effector associated with host adaptation.</title>
        <authorList>
            <person name="Gaulin E."/>
        </authorList>
    </citation>
    <scope>NUCLEOTIDE SEQUENCE [LARGE SCALE GENOMIC DNA]</scope>
    <source>
        <strain evidence="11 12">ATCC 201684</strain>
    </source>
</reference>
<feature type="compositionally biased region" description="Low complexity" evidence="9">
    <location>
        <begin position="1024"/>
        <end position="1036"/>
    </location>
</feature>
<feature type="binding site" evidence="6">
    <location>
        <position position="915"/>
    </location>
    <ligand>
        <name>Zn(2+)</name>
        <dbReference type="ChEBI" id="CHEBI:29105"/>
        <label>1</label>
    </ligand>
</feature>
<keyword evidence="1" id="KW-0140">cGMP</keyword>
<name>A0A6G0WKH6_9STRA</name>
<keyword evidence="12" id="KW-1185">Reference proteome</keyword>
<feature type="binding site" evidence="5">
    <location>
        <position position="968"/>
    </location>
    <ligand>
        <name>AMP</name>
        <dbReference type="ChEBI" id="CHEBI:456215"/>
    </ligand>
</feature>
<dbReference type="InterPro" id="IPR003018">
    <property type="entry name" value="GAF"/>
</dbReference>
<evidence type="ECO:0000256" key="1">
    <source>
        <dbReference type="ARBA" id="ARBA00022535"/>
    </source>
</evidence>
<dbReference type="AlphaFoldDB" id="A0A6G0WKH6"/>
<evidence type="ECO:0000256" key="4">
    <source>
        <dbReference type="PIRSR" id="PIRSR623088-1"/>
    </source>
</evidence>
<dbReference type="EC" id="3.1.4.-" evidence="7"/>
<dbReference type="InterPro" id="IPR023174">
    <property type="entry name" value="PDEase_CS"/>
</dbReference>
<dbReference type="Gene3D" id="3.30.450.40">
    <property type="match status" value="3"/>
</dbReference>
<evidence type="ECO:0000256" key="5">
    <source>
        <dbReference type="PIRSR" id="PIRSR623088-2"/>
    </source>
</evidence>
<dbReference type="EMBL" id="VJMJ01000189">
    <property type="protein sequence ID" value="KAF0727761.1"/>
    <property type="molecule type" value="Genomic_DNA"/>
</dbReference>
<dbReference type="SMART" id="SM00065">
    <property type="entry name" value="GAF"/>
    <property type="match status" value="3"/>
</dbReference>
<organism evidence="11 12">
    <name type="scientific">Aphanomyces euteiches</name>
    <dbReference type="NCBI Taxonomy" id="100861"/>
    <lineage>
        <taxon>Eukaryota</taxon>
        <taxon>Sar</taxon>
        <taxon>Stramenopiles</taxon>
        <taxon>Oomycota</taxon>
        <taxon>Saprolegniomycetes</taxon>
        <taxon>Saprolegniales</taxon>
        <taxon>Verrucalvaceae</taxon>
        <taxon>Aphanomyces</taxon>
    </lineage>
</organism>
<comment type="cofactor">
    <cofactor evidence="7">
        <name>a divalent metal cation</name>
        <dbReference type="ChEBI" id="CHEBI:60240"/>
    </cofactor>
    <text evidence="7">Binds 2 divalent metal cations per subunit. Site 1 may preferentially bind zinc ions, while site 2 has a preference for magnesium and/or manganese ions.</text>
</comment>
<evidence type="ECO:0000256" key="9">
    <source>
        <dbReference type="SAM" id="MobiDB-lite"/>
    </source>
</evidence>
<evidence type="ECO:0000313" key="12">
    <source>
        <dbReference type="Proteomes" id="UP000481153"/>
    </source>
</evidence>
<dbReference type="SUPFAM" id="SSF109604">
    <property type="entry name" value="HD-domain/PDEase-like"/>
    <property type="match status" value="1"/>
</dbReference>
<accession>A0A6G0WKH6</accession>
<dbReference type="PROSITE" id="PS51845">
    <property type="entry name" value="PDEASE_I_2"/>
    <property type="match status" value="1"/>
</dbReference>
<dbReference type="InterPro" id="IPR036971">
    <property type="entry name" value="PDEase_catalytic_dom_sf"/>
</dbReference>
<feature type="domain" description="PDEase" evidence="10">
    <location>
        <begin position="680"/>
        <end position="1011"/>
    </location>
</feature>
<evidence type="ECO:0000256" key="7">
    <source>
        <dbReference type="RuleBase" id="RU363067"/>
    </source>
</evidence>
<dbReference type="GO" id="GO:0046872">
    <property type="term" value="F:metal ion binding"/>
    <property type="evidence" value="ECO:0007669"/>
    <property type="project" value="UniProtKB-KW"/>
</dbReference>
<dbReference type="Proteomes" id="UP000481153">
    <property type="component" value="Unassembled WGS sequence"/>
</dbReference>
<feature type="active site" description="Proton donor" evidence="4">
    <location>
        <position position="767"/>
    </location>
</feature>
<dbReference type="GO" id="GO:0007165">
    <property type="term" value="P:signal transduction"/>
    <property type="evidence" value="ECO:0007669"/>
    <property type="project" value="InterPro"/>
</dbReference>
<dbReference type="PANTHER" id="PTHR11347">
    <property type="entry name" value="CYCLIC NUCLEOTIDE PHOSPHODIESTERASE"/>
    <property type="match status" value="1"/>
</dbReference>
<dbReference type="VEuPathDB" id="FungiDB:AeMF1_020631"/>
<dbReference type="GO" id="GO:0004114">
    <property type="term" value="F:3',5'-cyclic-nucleotide phosphodiesterase activity"/>
    <property type="evidence" value="ECO:0007669"/>
    <property type="project" value="InterPro"/>
</dbReference>
<evidence type="ECO:0000256" key="3">
    <source>
        <dbReference type="ARBA" id="ARBA00022801"/>
    </source>
</evidence>
<dbReference type="Pfam" id="PF01590">
    <property type="entry name" value="GAF"/>
    <property type="match status" value="2"/>
</dbReference>
<feature type="binding site" evidence="5">
    <location>
        <position position="915"/>
    </location>
    <ligand>
        <name>AMP</name>
        <dbReference type="ChEBI" id="CHEBI:456215"/>
    </ligand>
</feature>
<evidence type="ECO:0000256" key="6">
    <source>
        <dbReference type="PIRSR" id="PIRSR623088-3"/>
    </source>
</evidence>
<dbReference type="SMART" id="SM00471">
    <property type="entry name" value="HDc"/>
    <property type="match status" value="1"/>
</dbReference>
<sequence>MTEGLHLMVPKHILENVVEGTKTLLSEKRVLNQKLDEANVRIFALERQLADQQLRAEVAMHSMAKSPPKPATHRFKNLTLQVMKTKMPDEKASDDLATVGKKDLEINKLLGKTNELETLLAATRAITHQTAHREVVSSTLNAARNLVAARKYTLAITSEGKSTINLYSMGAVSLMEEKPANKYGGFTDEGTVSVDNTTTFGHVMMMGTVFDAMQATTTGMFASQMEDLDFTPHSVLCVPIRNAHGTILGALQVVTQRQHSDEYMHNQVFTSLDKERLEHLCVVAGSAVWNLRLSKERQMAQSRIEILLRLNRSIAVEVNSAALLEKIMDVSYELLRCECANLYLKIQGERDLFVAHGSDHVRGQYVSIDKGIAGLVARTGQVVTTNNAIEHPCFDKELDERNGQTTRKVLCVPVKDPEGNILAVVEATNKLDSSDFSVEDTLFLNYIAEAAGISLHKAMLLSEVIIAKRLTDIRLKLNDYVLHHSDIHSLTDLIMVHGKAIMECDRFGFLLVDHLKNELWITSNNGNLGDQVTVRQPIYKGISGLVATTGETVCTRDAYTHSLFDPTHDNLTGYRTTSVLCMPVFEEHVPSKPKVVAVAMCINKLQGSQVIAFNDQDKTTMSRLCTEIQFALGQMSLEVCYFKVVSDRNLSGNSEVTEAGIISSLLQKYSRNHASGIMTSKTADELAVHGSIPPAADVFGRDIKLTQRPELDQWDLDILSFSFTEVIQSVQTLFRAYGFVDAFAISNDKLAAFVASVAQHYRANSYHNFYHAFQVLHSAHIQIKAHMRKLLTGVDIFAVLIAALCHDVDHPGNNNDFEVKCMSAIALTHNDDAVLERHHCRVTFLILNTPSTNILEKVAPDAFRAIRRTIIRCIMATDMASHFSQCKTIENLTRHQFQDPSNRMLVMELIVHASDLSAQALPYKLALKWGERALDEFQSQAREEADMHLTVAPFMENLENKGTRLKVQSNFICYVLQPLWMSYGQLVPSLRFYTDSLNANLDHYRADLAEFNRTQQQQQPPPQLSQQQLPSSVPHA</sequence>
<dbReference type="CDD" id="cd00077">
    <property type="entry name" value="HDc"/>
    <property type="match status" value="1"/>
</dbReference>
<dbReference type="PRINTS" id="PR00387">
    <property type="entry name" value="PDIESTERASE1"/>
</dbReference>
<keyword evidence="2 6" id="KW-0479">Metal-binding</keyword>
<protein>
    <recommendedName>
        <fullName evidence="7">Phosphodiesterase</fullName>
        <ecNumber evidence="7">3.1.4.-</ecNumber>
    </recommendedName>
</protein>
<dbReference type="InterPro" id="IPR023088">
    <property type="entry name" value="PDEase"/>
</dbReference>
<keyword evidence="8" id="KW-0175">Coiled coil</keyword>
<evidence type="ECO:0000256" key="8">
    <source>
        <dbReference type="SAM" id="Coils"/>
    </source>
</evidence>
<dbReference type="SUPFAM" id="SSF55781">
    <property type="entry name" value="GAF domain-like"/>
    <property type="match status" value="3"/>
</dbReference>
<dbReference type="InterPro" id="IPR029016">
    <property type="entry name" value="GAF-like_dom_sf"/>
</dbReference>
<evidence type="ECO:0000259" key="10">
    <source>
        <dbReference type="PROSITE" id="PS51845"/>
    </source>
</evidence>
<feature type="binding site" evidence="6">
    <location>
        <position position="807"/>
    </location>
    <ligand>
        <name>Zn(2+)</name>
        <dbReference type="ChEBI" id="CHEBI:29105"/>
        <label>2</label>
    </ligand>
</feature>
<dbReference type="InterPro" id="IPR003607">
    <property type="entry name" value="HD/PDEase_dom"/>
</dbReference>
<keyword evidence="3 7" id="KW-0378">Hydrolase</keyword>
<feature type="binding site" evidence="6">
    <location>
        <position position="771"/>
    </location>
    <ligand>
        <name>Zn(2+)</name>
        <dbReference type="ChEBI" id="CHEBI:29105"/>
        <label>1</label>
    </ligand>
</feature>